<evidence type="ECO:0000256" key="4">
    <source>
        <dbReference type="ARBA" id="ARBA00051722"/>
    </source>
</evidence>
<dbReference type="GO" id="GO:0004725">
    <property type="term" value="F:protein tyrosine phosphatase activity"/>
    <property type="evidence" value="ECO:0007669"/>
    <property type="project" value="UniProtKB-EC"/>
</dbReference>
<evidence type="ECO:0000256" key="2">
    <source>
        <dbReference type="ARBA" id="ARBA00013064"/>
    </source>
</evidence>
<name>A0A1Y1QLT0_9GAMM</name>
<dbReference type="Pfam" id="PF19567">
    <property type="entry name" value="CpsB_CapC"/>
    <property type="match status" value="1"/>
</dbReference>
<comment type="catalytic activity">
    <reaction evidence="4">
        <text>O-phospho-L-tyrosyl-[protein] + H2O = L-tyrosyl-[protein] + phosphate</text>
        <dbReference type="Rhea" id="RHEA:10684"/>
        <dbReference type="Rhea" id="RHEA-COMP:10136"/>
        <dbReference type="Rhea" id="RHEA-COMP:20101"/>
        <dbReference type="ChEBI" id="CHEBI:15377"/>
        <dbReference type="ChEBI" id="CHEBI:43474"/>
        <dbReference type="ChEBI" id="CHEBI:46858"/>
        <dbReference type="ChEBI" id="CHEBI:61978"/>
        <dbReference type="EC" id="3.1.3.48"/>
    </reaction>
</comment>
<gene>
    <name evidence="5" type="ORF">BWK73_24535</name>
</gene>
<dbReference type="PANTHER" id="PTHR39181">
    <property type="entry name" value="TYROSINE-PROTEIN PHOSPHATASE YWQE"/>
    <property type="match status" value="1"/>
</dbReference>
<keyword evidence="3" id="KW-0378">Hydrolase</keyword>
<dbReference type="AlphaFoldDB" id="A0A1Y1QLT0"/>
<dbReference type="InterPro" id="IPR016667">
    <property type="entry name" value="Caps_polysacc_synth_CpsB/CapC"/>
</dbReference>
<dbReference type="EMBL" id="MTEJ01000165">
    <property type="protein sequence ID" value="OQX08782.1"/>
    <property type="molecule type" value="Genomic_DNA"/>
</dbReference>
<dbReference type="InterPro" id="IPR016195">
    <property type="entry name" value="Pol/histidinol_Pase-like"/>
</dbReference>
<evidence type="ECO:0000313" key="6">
    <source>
        <dbReference type="Proteomes" id="UP000192491"/>
    </source>
</evidence>
<reference evidence="5 6" key="1">
    <citation type="submission" date="2017-01" db="EMBL/GenBank/DDBJ databases">
        <title>Novel large sulfur bacteria in the metagenomes of groundwater-fed chemosynthetic microbial mats in the Lake Huron basin.</title>
        <authorList>
            <person name="Sharrar A.M."/>
            <person name="Flood B.E."/>
            <person name="Bailey J.V."/>
            <person name="Jones D.S."/>
            <person name="Biddanda B."/>
            <person name="Ruberg S.A."/>
            <person name="Marcus D.N."/>
            <person name="Dick G.J."/>
        </authorList>
    </citation>
    <scope>NUCLEOTIDE SEQUENCE [LARGE SCALE GENOMIC DNA]</scope>
    <source>
        <strain evidence="5">A8</strain>
    </source>
</reference>
<accession>A0A1Y1QLT0</accession>
<dbReference type="PIRSF" id="PIRSF016557">
    <property type="entry name" value="Caps_synth_CpsB"/>
    <property type="match status" value="1"/>
</dbReference>
<dbReference type="SUPFAM" id="SSF89550">
    <property type="entry name" value="PHP domain-like"/>
    <property type="match status" value="1"/>
</dbReference>
<dbReference type="PANTHER" id="PTHR39181:SF1">
    <property type="entry name" value="TYROSINE-PROTEIN PHOSPHATASE YWQE"/>
    <property type="match status" value="1"/>
</dbReference>
<proteinExistence type="inferred from homology"/>
<protein>
    <recommendedName>
        <fullName evidence="2">protein-tyrosine-phosphatase</fullName>
        <ecNumber evidence="2">3.1.3.48</ecNumber>
    </recommendedName>
</protein>
<comment type="similarity">
    <text evidence="1">Belongs to the metallo-dependent hydrolases superfamily. CpsB/CapC family.</text>
</comment>
<dbReference type="GO" id="GO:0030145">
    <property type="term" value="F:manganese ion binding"/>
    <property type="evidence" value="ECO:0007669"/>
    <property type="project" value="InterPro"/>
</dbReference>
<dbReference type="Proteomes" id="UP000192491">
    <property type="component" value="Unassembled WGS sequence"/>
</dbReference>
<evidence type="ECO:0000313" key="5">
    <source>
        <dbReference type="EMBL" id="OQX08782.1"/>
    </source>
</evidence>
<dbReference type="EC" id="3.1.3.48" evidence="2"/>
<organism evidence="5 6">
    <name type="scientific">Thiothrix lacustris</name>
    <dbReference type="NCBI Taxonomy" id="525917"/>
    <lineage>
        <taxon>Bacteria</taxon>
        <taxon>Pseudomonadati</taxon>
        <taxon>Pseudomonadota</taxon>
        <taxon>Gammaproteobacteria</taxon>
        <taxon>Thiotrichales</taxon>
        <taxon>Thiotrichaceae</taxon>
        <taxon>Thiothrix</taxon>
    </lineage>
</organism>
<sequence>MIDLHSHILPALCDGSQNLETSLEMARIAVADGTTHLACTPHIYPGIYPNSTDTILPALHHLQAALDEHAIPLTLVIGADVHMVPEVMSGLRQGSIPTLHGSRYFLLEPSHHVAVPNFVEKVENFINAGYVPLITHPERLHWLEEHYAEFVAAAHSGAWIQITAGSINGEFGSRAKKWSERMLQDGIVHIIASDAHGIKQRRPAMSAGVIEAIRLTDDEAEISRMVQDRPQAVLDNRCPTTVAKPPGLAHPVVSTALLQHAAPPKRSLLQRLFA</sequence>
<dbReference type="Gene3D" id="3.20.20.140">
    <property type="entry name" value="Metal-dependent hydrolases"/>
    <property type="match status" value="1"/>
</dbReference>
<evidence type="ECO:0000256" key="1">
    <source>
        <dbReference type="ARBA" id="ARBA00005750"/>
    </source>
</evidence>
<evidence type="ECO:0000256" key="3">
    <source>
        <dbReference type="ARBA" id="ARBA00022801"/>
    </source>
</evidence>
<comment type="caution">
    <text evidence="5">The sequence shown here is derived from an EMBL/GenBank/DDBJ whole genome shotgun (WGS) entry which is preliminary data.</text>
</comment>